<evidence type="ECO:0000256" key="3">
    <source>
        <dbReference type="ARBA" id="ARBA00022679"/>
    </source>
</evidence>
<dbReference type="Gene3D" id="1.25.40.120">
    <property type="entry name" value="Protein prenylyltransferase"/>
    <property type="match status" value="1"/>
</dbReference>
<dbReference type="Pfam" id="PF01239">
    <property type="entry name" value="PPTA"/>
    <property type="match status" value="2"/>
</dbReference>
<evidence type="ECO:0000256" key="2">
    <source>
        <dbReference type="ARBA" id="ARBA00022602"/>
    </source>
</evidence>
<proteinExistence type="inferred from homology"/>
<evidence type="ECO:0008006" key="6">
    <source>
        <dbReference type="Google" id="ProtNLM"/>
    </source>
</evidence>
<evidence type="ECO:0000256" key="1">
    <source>
        <dbReference type="ARBA" id="ARBA00006734"/>
    </source>
</evidence>
<dbReference type="EMBL" id="GDRN01052506">
    <property type="protein sequence ID" value="JAI66291.1"/>
    <property type="molecule type" value="Transcribed_RNA"/>
</dbReference>
<evidence type="ECO:0000256" key="4">
    <source>
        <dbReference type="ARBA" id="ARBA00022737"/>
    </source>
</evidence>
<dbReference type="PROSITE" id="PS51147">
    <property type="entry name" value="PFTA"/>
    <property type="match status" value="1"/>
</dbReference>
<evidence type="ECO:0000313" key="5">
    <source>
        <dbReference type="EMBL" id="JAI66291.1"/>
    </source>
</evidence>
<dbReference type="PANTHER" id="PTHR11129">
    <property type="entry name" value="PROTEIN FARNESYLTRANSFERASE ALPHA SUBUNIT/RAB GERANYLGERANYL TRANSFERASE ALPHA SUBUNIT"/>
    <property type="match status" value="1"/>
</dbReference>
<accession>A0A0P4WPT6</accession>
<dbReference type="AlphaFoldDB" id="A0A0P4WPT6"/>
<comment type="similarity">
    <text evidence="1">Belongs to the protein prenyltransferase subunit alpha family.</text>
</comment>
<protein>
    <recommendedName>
        <fullName evidence="6">Protein prenyltransferase alpha subunit repeat-containing protein 1</fullName>
    </recommendedName>
</protein>
<keyword evidence="2" id="KW-0637">Prenyltransferase</keyword>
<dbReference type="PANTHER" id="PTHR11129:SF3">
    <property type="entry name" value="PROTEIN PRENYLTRANSFERASE ALPHA SUBUNIT REPEAT-CONTAINING PROTEIN 1"/>
    <property type="match status" value="1"/>
</dbReference>
<dbReference type="GO" id="GO:0008318">
    <property type="term" value="F:protein prenyltransferase activity"/>
    <property type="evidence" value="ECO:0007669"/>
    <property type="project" value="InterPro"/>
</dbReference>
<sequence length="375" mass="43094">MEEATCERIIKKLDSLIRQDPLMDEFDIVFSPGEVNRSPVVSVEHKLGLESWCLKHVYAHAHANILKTRHSKRIQDPAPMLRWTQFCLLVAPEVATFWNIRKQLLQHGSLSVDADLHLTRLVLSRKPKCMEVFQHRKWLFHHILAPCPSLPSPPCAIDHHNGSGPDEEPNHRFLLGELEICRWTADKHQNNYHAWNHRLWVLQQLAERPLGLAEVCRAEYEACHRWVRTHVSEHSGLHYMQHLLATLVTLVAEGILPNLAEAVPSATCPKDLYCTELEFNRNLIEQYPGHEALFCHRRVLLQRLQDILLHAAPLHRTASPPPPALKRSCVETVNGEWSTALLSERDLVNKCLQTDSYQKTLGERHAHWLSNVLAV</sequence>
<name>A0A0P4WPT6_SCYOL</name>
<organism evidence="5">
    <name type="scientific">Scylla olivacea</name>
    <name type="common">Orange mud crab</name>
    <name type="synonym">Cancer olivacea</name>
    <dbReference type="NCBI Taxonomy" id="85551"/>
    <lineage>
        <taxon>Eukaryota</taxon>
        <taxon>Metazoa</taxon>
        <taxon>Ecdysozoa</taxon>
        <taxon>Arthropoda</taxon>
        <taxon>Crustacea</taxon>
        <taxon>Multicrustacea</taxon>
        <taxon>Malacostraca</taxon>
        <taxon>Eumalacostraca</taxon>
        <taxon>Eucarida</taxon>
        <taxon>Decapoda</taxon>
        <taxon>Pleocyemata</taxon>
        <taxon>Brachyura</taxon>
        <taxon>Eubrachyura</taxon>
        <taxon>Portunoidea</taxon>
        <taxon>Portunidae</taxon>
        <taxon>Portuninae</taxon>
        <taxon>Scylla</taxon>
    </lineage>
</organism>
<dbReference type="InterPro" id="IPR002088">
    <property type="entry name" value="Prenyl_trans_a"/>
</dbReference>
<dbReference type="GO" id="GO:0005737">
    <property type="term" value="C:cytoplasm"/>
    <property type="evidence" value="ECO:0007669"/>
    <property type="project" value="TreeGrafter"/>
</dbReference>
<keyword evidence="4" id="KW-0677">Repeat</keyword>
<dbReference type="SUPFAM" id="SSF48439">
    <property type="entry name" value="Protein prenylyltransferase"/>
    <property type="match status" value="1"/>
</dbReference>
<keyword evidence="3" id="KW-0808">Transferase</keyword>
<reference evidence="5" key="1">
    <citation type="submission" date="2015-09" db="EMBL/GenBank/DDBJ databases">
        <title>Scylla olivacea transcriptome.</title>
        <authorList>
            <person name="Ikhwanuddin M."/>
        </authorList>
    </citation>
    <scope>NUCLEOTIDE SEQUENCE</scope>
</reference>